<dbReference type="Pfam" id="PF00004">
    <property type="entry name" value="AAA"/>
    <property type="match status" value="2"/>
</dbReference>
<proteinExistence type="inferred from homology"/>
<dbReference type="InterPro" id="IPR036427">
    <property type="entry name" value="Bromodomain-like_sf"/>
</dbReference>
<dbReference type="PANTHER" id="PTHR23069">
    <property type="entry name" value="AAA DOMAIN-CONTAINING"/>
    <property type="match status" value="1"/>
</dbReference>
<feature type="compositionally biased region" description="Polar residues" evidence="6">
    <location>
        <begin position="14"/>
        <end position="29"/>
    </location>
</feature>
<protein>
    <submittedName>
        <fullName evidence="8">TAT-binding protein-like protein 7, AAA ATPase</fullName>
    </submittedName>
</protein>
<sequence length="744" mass="84725">MLTLRLYYFYQQGRDPTNSVGNSRPYNLRNNRHSSYGPDSARDIIKLAQLEEQYNRLRHLENFTHSQKKRNFGHMLSNKGGASEEEESERIMPLNARQLNGRGRGLLRKGKGVSSGTANLADIDPVAVNEEVGFSSIGGLDSHIQSLKEMVLLHLLYPEIYTQFSITPPRGVLFYGPPGTGKTLVARALANSCSTESQKVAFFMRKGADCLSKWVGEAERQLRLLFEEAKAWQPSIIFFDEIDGLAPVRSSKQEQVHSSIVSTLLALMDGLDNRGQVVVIGATNRIDAIDPALRRPGRFDREFYFSLPNQVARRTIIDINTKKWNPPISEELKDRLAVMTKGYGGADLKALSTEAALKAIRRRYPQIYDSDEKLLIEPKNIEITAADFLEAIKTTIPCSQRSSPLQVNPLPTAIKPLLTNAWENILQILEPLIKNLKGKKNPRTSTDTGVLMLGELNDEEHYRPRLLISGESGMGQAYLGPAILNYLEDFHVYSFDTASLFGDESGTPETKCVHLFHEVKRHKPCVVYVPSIDHWWRSITDSMRNTFFSLLKDINPYDPIIFIATCDSPLSSLPSELLRMSDFAHRKNVNLRMPSKQSRELFFKTLIQDITKSPRFTEPIVSEPIPPLPLAPKPAPREPTEEERSLLKEHDEHVFRELRISLRSVTEELFKERKYKIFFKSVDPEEYPDYYFKVSEPMDLSTIMEKINLGQYRTVKEYLRDIDLIVGTLNFILVLTIRERTFTG</sequence>
<gene>
    <name evidence="8" type="primary">YTA7</name>
    <name evidence="8" type="ORF">K7432_012232</name>
</gene>
<evidence type="ECO:0000313" key="8">
    <source>
        <dbReference type="EMBL" id="KAK9700367.1"/>
    </source>
</evidence>
<dbReference type="InterPro" id="IPR045199">
    <property type="entry name" value="ATAD2-like"/>
</dbReference>
<evidence type="ECO:0000256" key="5">
    <source>
        <dbReference type="PROSITE-ProRule" id="PRU00035"/>
    </source>
</evidence>
<dbReference type="PROSITE" id="PS50014">
    <property type="entry name" value="BROMODOMAIN_2"/>
    <property type="match status" value="1"/>
</dbReference>
<dbReference type="InterPro" id="IPR041569">
    <property type="entry name" value="AAA_lid_3"/>
</dbReference>
<dbReference type="SUPFAM" id="SSF52540">
    <property type="entry name" value="P-loop containing nucleoside triphosphate hydrolases"/>
    <property type="match status" value="2"/>
</dbReference>
<accession>A0ABR2VT64</accession>
<dbReference type="InterPro" id="IPR001487">
    <property type="entry name" value="Bromodomain"/>
</dbReference>
<keyword evidence="9" id="KW-1185">Reference proteome</keyword>
<dbReference type="Proteomes" id="UP001479436">
    <property type="component" value="Unassembled WGS sequence"/>
</dbReference>
<organism evidence="8 9">
    <name type="scientific">Basidiobolus ranarum</name>
    <dbReference type="NCBI Taxonomy" id="34480"/>
    <lineage>
        <taxon>Eukaryota</taxon>
        <taxon>Fungi</taxon>
        <taxon>Fungi incertae sedis</taxon>
        <taxon>Zoopagomycota</taxon>
        <taxon>Entomophthoromycotina</taxon>
        <taxon>Basidiobolomycetes</taxon>
        <taxon>Basidiobolales</taxon>
        <taxon>Basidiobolaceae</taxon>
        <taxon>Basidiobolus</taxon>
    </lineage>
</organism>
<reference evidence="8 9" key="1">
    <citation type="submission" date="2023-04" db="EMBL/GenBank/DDBJ databases">
        <title>Genome of Basidiobolus ranarum AG-B5.</title>
        <authorList>
            <person name="Stajich J.E."/>
            <person name="Carter-House D."/>
            <person name="Gryganskyi A."/>
        </authorList>
    </citation>
    <scope>NUCLEOTIDE SEQUENCE [LARGE SCALE GENOMIC DNA]</scope>
    <source>
        <strain evidence="8 9">AG-B5</strain>
    </source>
</reference>
<dbReference type="InterPro" id="IPR027417">
    <property type="entry name" value="P-loop_NTPase"/>
</dbReference>
<evidence type="ECO:0000259" key="7">
    <source>
        <dbReference type="PROSITE" id="PS50014"/>
    </source>
</evidence>
<dbReference type="Pfam" id="PF00439">
    <property type="entry name" value="Bromodomain"/>
    <property type="match status" value="1"/>
</dbReference>
<dbReference type="SMART" id="SM00297">
    <property type="entry name" value="BROMO"/>
    <property type="match status" value="1"/>
</dbReference>
<dbReference type="SMART" id="SM00382">
    <property type="entry name" value="AAA"/>
    <property type="match status" value="1"/>
</dbReference>
<comment type="caution">
    <text evidence="8">The sequence shown here is derived from an EMBL/GenBank/DDBJ whole genome shotgun (WGS) entry which is preliminary data.</text>
</comment>
<feature type="domain" description="Bromo" evidence="7">
    <location>
        <begin position="678"/>
        <end position="726"/>
    </location>
</feature>
<dbReference type="Pfam" id="PF17862">
    <property type="entry name" value="AAA_lid_3"/>
    <property type="match status" value="1"/>
</dbReference>
<keyword evidence="4 5" id="KW-0103">Bromodomain</keyword>
<evidence type="ECO:0000256" key="2">
    <source>
        <dbReference type="ARBA" id="ARBA00022741"/>
    </source>
</evidence>
<dbReference type="Gene3D" id="1.10.8.60">
    <property type="match status" value="1"/>
</dbReference>
<evidence type="ECO:0000256" key="6">
    <source>
        <dbReference type="SAM" id="MobiDB-lite"/>
    </source>
</evidence>
<dbReference type="Gene3D" id="1.20.920.10">
    <property type="entry name" value="Bromodomain-like"/>
    <property type="match status" value="1"/>
</dbReference>
<comment type="similarity">
    <text evidence="1">Belongs to the AAA ATPase family.</text>
</comment>
<dbReference type="EMBL" id="JASJQH010007914">
    <property type="protein sequence ID" value="KAK9700367.1"/>
    <property type="molecule type" value="Genomic_DNA"/>
</dbReference>
<name>A0ABR2VT64_9FUNG</name>
<dbReference type="PROSITE" id="PS00674">
    <property type="entry name" value="AAA"/>
    <property type="match status" value="1"/>
</dbReference>
<evidence type="ECO:0000256" key="4">
    <source>
        <dbReference type="ARBA" id="ARBA00023117"/>
    </source>
</evidence>
<feature type="region of interest" description="Disordered" evidence="6">
    <location>
        <begin position="14"/>
        <end position="39"/>
    </location>
</feature>
<keyword evidence="3" id="KW-0067">ATP-binding</keyword>
<dbReference type="InterPro" id="IPR003959">
    <property type="entry name" value="ATPase_AAA_core"/>
</dbReference>
<dbReference type="InterPro" id="IPR003593">
    <property type="entry name" value="AAA+_ATPase"/>
</dbReference>
<dbReference type="Gene3D" id="3.40.50.300">
    <property type="entry name" value="P-loop containing nucleotide triphosphate hydrolases"/>
    <property type="match status" value="2"/>
</dbReference>
<dbReference type="InterPro" id="IPR003960">
    <property type="entry name" value="ATPase_AAA_CS"/>
</dbReference>
<evidence type="ECO:0000313" key="9">
    <source>
        <dbReference type="Proteomes" id="UP001479436"/>
    </source>
</evidence>
<evidence type="ECO:0000256" key="1">
    <source>
        <dbReference type="ARBA" id="ARBA00006914"/>
    </source>
</evidence>
<dbReference type="PANTHER" id="PTHR23069:SF0">
    <property type="entry name" value="TAT-BINDING HOMOLOG 7"/>
    <property type="match status" value="1"/>
</dbReference>
<evidence type="ECO:0000256" key="3">
    <source>
        <dbReference type="ARBA" id="ARBA00022840"/>
    </source>
</evidence>
<keyword evidence="2" id="KW-0547">Nucleotide-binding</keyword>
<dbReference type="SUPFAM" id="SSF47370">
    <property type="entry name" value="Bromodomain"/>
    <property type="match status" value="1"/>
</dbReference>
<dbReference type="PRINTS" id="PR00503">
    <property type="entry name" value="BROMODOMAIN"/>
</dbReference>